<dbReference type="RefSeq" id="WP_304561935.1">
    <property type="nucleotide sequence ID" value="NZ_JAUQSZ010000009.1"/>
</dbReference>
<evidence type="ECO:0000313" key="2">
    <source>
        <dbReference type="EMBL" id="MDO7843484.1"/>
    </source>
</evidence>
<dbReference type="Proteomes" id="UP001176468">
    <property type="component" value="Unassembled WGS sequence"/>
</dbReference>
<name>A0ABT9A299_9SPHN</name>
<evidence type="ECO:0000256" key="1">
    <source>
        <dbReference type="SAM" id="MobiDB-lite"/>
    </source>
</evidence>
<dbReference type="InterPro" id="IPR036388">
    <property type="entry name" value="WH-like_DNA-bd_sf"/>
</dbReference>
<gene>
    <name evidence="2" type="ORF">Q5H94_14200</name>
</gene>
<accession>A0ABT9A299</accession>
<comment type="caution">
    <text evidence="2">The sequence shown here is derived from an EMBL/GenBank/DDBJ whole genome shotgun (WGS) entry which is preliminary data.</text>
</comment>
<protein>
    <recommendedName>
        <fullName evidence="4">HTH marR-type domain-containing protein</fullName>
    </recommendedName>
</protein>
<evidence type="ECO:0008006" key="4">
    <source>
        <dbReference type="Google" id="ProtNLM"/>
    </source>
</evidence>
<dbReference type="SUPFAM" id="SSF46785">
    <property type="entry name" value="Winged helix' DNA-binding domain"/>
    <property type="match status" value="1"/>
</dbReference>
<keyword evidence="3" id="KW-1185">Reference proteome</keyword>
<dbReference type="Gene3D" id="1.10.10.10">
    <property type="entry name" value="Winged helix-like DNA-binding domain superfamily/Winged helix DNA-binding domain"/>
    <property type="match status" value="1"/>
</dbReference>
<dbReference type="InterPro" id="IPR036390">
    <property type="entry name" value="WH_DNA-bd_sf"/>
</dbReference>
<sequence>MIERDGWGGAALNRDQPSALVIAGGGATKMEAAVLAAGGRLAASASWNEVAERLRTPGPLSVLAVDCVGTDDTVLALALPHILAVAHAHDTRIIVAFEQAQIDIVVANLFGPDVDLLCAPSQLDLVAALSLTLLRAGSHVLQEASRDADTSRLQRLNDEIARIAETLARLSREDATPPTREAPSDRKREAAAVSTDDPLPAVTAREVRAAIRARRLRDQYFESGLFEDPAWDILLDLFAAELERAQVSVSSLCIAAAVAPTTALRWIAKMTEAGLLIRHPDPFDRRRAFMGLSPTALEGMRRYSGAVKRAGLRIA</sequence>
<dbReference type="EMBL" id="JAUQSZ010000009">
    <property type="protein sequence ID" value="MDO7843484.1"/>
    <property type="molecule type" value="Genomic_DNA"/>
</dbReference>
<proteinExistence type="predicted"/>
<reference evidence="2" key="1">
    <citation type="submission" date="2023-07" db="EMBL/GenBank/DDBJ databases">
        <authorList>
            <person name="Kim M.K."/>
        </authorList>
    </citation>
    <scope>NUCLEOTIDE SEQUENCE</scope>
    <source>
        <strain evidence="2">CA1-15</strain>
    </source>
</reference>
<feature type="region of interest" description="Disordered" evidence="1">
    <location>
        <begin position="171"/>
        <end position="195"/>
    </location>
</feature>
<organism evidence="2 3">
    <name type="scientific">Sphingomonas immobilis</name>
    <dbReference type="NCBI Taxonomy" id="3063997"/>
    <lineage>
        <taxon>Bacteria</taxon>
        <taxon>Pseudomonadati</taxon>
        <taxon>Pseudomonadota</taxon>
        <taxon>Alphaproteobacteria</taxon>
        <taxon>Sphingomonadales</taxon>
        <taxon>Sphingomonadaceae</taxon>
        <taxon>Sphingomonas</taxon>
    </lineage>
</organism>
<evidence type="ECO:0000313" key="3">
    <source>
        <dbReference type="Proteomes" id="UP001176468"/>
    </source>
</evidence>